<dbReference type="EMBL" id="SZWE01000002">
    <property type="protein sequence ID" value="MRU16609.1"/>
    <property type="molecule type" value="Genomic_DNA"/>
</dbReference>
<keyword evidence="9" id="KW-1185">Reference proteome</keyword>
<keyword evidence="7" id="KW-0813">Transport</keyword>
<dbReference type="PANTHER" id="PTHR30558:SF3">
    <property type="entry name" value="BIOPOLYMER TRANSPORT PROTEIN EXBD-RELATED"/>
    <property type="match status" value="1"/>
</dbReference>
<comment type="similarity">
    <text evidence="2 7">Belongs to the ExbD/TolR family.</text>
</comment>
<keyword evidence="7" id="KW-0653">Protein transport</keyword>
<dbReference type="OrthoDB" id="7727005at2"/>
<keyword evidence="4 7" id="KW-0812">Transmembrane</keyword>
<reference evidence="8 9" key="1">
    <citation type="submission" date="2019-05" db="EMBL/GenBank/DDBJ databases">
        <title>Roseovarius bejariae sp. nov., a moderately halophylic bacterium isolated from a saline soil in Rambla Salada (Murcia).</title>
        <authorList>
            <person name="Castro D.J."/>
            <person name="Gomez-Altuve A."/>
            <person name="Reina J.C."/>
            <person name="Rodriguez M."/>
            <person name="Sampedro I."/>
            <person name="Llamas I."/>
            <person name="Martinez-Checa F."/>
        </authorList>
    </citation>
    <scope>NUCLEOTIDE SEQUENCE [LARGE SCALE GENOMIC DNA]</scope>
    <source>
        <strain evidence="8 9">A21</strain>
    </source>
</reference>
<protein>
    <submittedName>
        <fullName evidence="8">Biopolymer transporter ExbD</fullName>
    </submittedName>
</protein>
<name>A0A844CWY3_9RHOB</name>
<accession>A0A844CWY3</accession>
<sequence length="115" mass="12123">MTSLIDVIFLLLLFFMLSSTFTRFSEVELAAAGAGGADRPEAPVFLSLTPDSLQLNGNTAHLATLPDALVQYRADDAPLTVLIALKGAVTAQRLTDALAALRGIKGLHVTVLEST</sequence>
<evidence type="ECO:0000313" key="9">
    <source>
        <dbReference type="Proteomes" id="UP000564704"/>
    </source>
</evidence>
<gene>
    <name evidence="8" type="ORF">FDP25_14300</name>
</gene>
<dbReference type="Pfam" id="PF02472">
    <property type="entry name" value="ExbD"/>
    <property type="match status" value="1"/>
</dbReference>
<comment type="subcellular location">
    <subcellularLocation>
        <location evidence="1">Cell membrane</location>
        <topology evidence="1">Single-pass membrane protein</topology>
    </subcellularLocation>
    <subcellularLocation>
        <location evidence="7">Cell membrane</location>
        <topology evidence="7">Single-pass type II membrane protein</topology>
    </subcellularLocation>
</comment>
<organism evidence="8 9">
    <name type="scientific">Roseovarius bejariae</name>
    <dbReference type="NCBI Taxonomy" id="2576383"/>
    <lineage>
        <taxon>Bacteria</taxon>
        <taxon>Pseudomonadati</taxon>
        <taxon>Pseudomonadota</taxon>
        <taxon>Alphaproteobacteria</taxon>
        <taxon>Rhodobacterales</taxon>
        <taxon>Roseobacteraceae</taxon>
        <taxon>Roseovarius</taxon>
    </lineage>
</organism>
<keyword evidence="3" id="KW-1003">Cell membrane</keyword>
<evidence type="ECO:0000256" key="1">
    <source>
        <dbReference type="ARBA" id="ARBA00004162"/>
    </source>
</evidence>
<evidence type="ECO:0000256" key="4">
    <source>
        <dbReference type="ARBA" id="ARBA00022692"/>
    </source>
</evidence>
<dbReference type="AlphaFoldDB" id="A0A844CWY3"/>
<evidence type="ECO:0000256" key="7">
    <source>
        <dbReference type="RuleBase" id="RU003879"/>
    </source>
</evidence>
<dbReference type="GO" id="GO:0015031">
    <property type="term" value="P:protein transport"/>
    <property type="evidence" value="ECO:0007669"/>
    <property type="project" value="UniProtKB-KW"/>
</dbReference>
<keyword evidence="6" id="KW-0472">Membrane</keyword>
<comment type="caution">
    <text evidence="8">The sequence shown here is derived from an EMBL/GenBank/DDBJ whole genome shotgun (WGS) entry which is preliminary data.</text>
</comment>
<evidence type="ECO:0000256" key="5">
    <source>
        <dbReference type="ARBA" id="ARBA00022989"/>
    </source>
</evidence>
<dbReference type="GO" id="GO:0022857">
    <property type="term" value="F:transmembrane transporter activity"/>
    <property type="evidence" value="ECO:0007669"/>
    <property type="project" value="InterPro"/>
</dbReference>
<keyword evidence="5" id="KW-1133">Transmembrane helix</keyword>
<dbReference type="PANTHER" id="PTHR30558">
    <property type="entry name" value="EXBD MEMBRANE COMPONENT OF PMF-DRIVEN MACROMOLECULE IMPORT SYSTEM"/>
    <property type="match status" value="1"/>
</dbReference>
<dbReference type="RefSeq" id="WP_154153765.1">
    <property type="nucleotide sequence ID" value="NZ_SZWE01000002.1"/>
</dbReference>
<evidence type="ECO:0000256" key="6">
    <source>
        <dbReference type="ARBA" id="ARBA00023136"/>
    </source>
</evidence>
<dbReference type="Proteomes" id="UP000564704">
    <property type="component" value="Unassembled WGS sequence"/>
</dbReference>
<dbReference type="GO" id="GO:0005886">
    <property type="term" value="C:plasma membrane"/>
    <property type="evidence" value="ECO:0007669"/>
    <property type="project" value="UniProtKB-SubCell"/>
</dbReference>
<evidence type="ECO:0000256" key="3">
    <source>
        <dbReference type="ARBA" id="ARBA00022475"/>
    </source>
</evidence>
<evidence type="ECO:0000313" key="8">
    <source>
        <dbReference type="EMBL" id="MRU16609.1"/>
    </source>
</evidence>
<evidence type="ECO:0000256" key="2">
    <source>
        <dbReference type="ARBA" id="ARBA00005811"/>
    </source>
</evidence>
<dbReference type="InterPro" id="IPR003400">
    <property type="entry name" value="ExbD"/>
</dbReference>
<proteinExistence type="inferred from homology"/>